<reference evidence="1" key="1">
    <citation type="journal article" date="2020" name="Nature">
        <title>Giant virus diversity and host interactions through global metagenomics.</title>
        <authorList>
            <person name="Schulz F."/>
            <person name="Roux S."/>
            <person name="Paez-Espino D."/>
            <person name="Jungbluth S."/>
            <person name="Walsh D.A."/>
            <person name="Denef V.J."/>
            <person name="McMahon K.D."/>
            <person name="Konstantinidis K.T."/>
            <person name="Eloe-Fadrosh E.A."/>
            <person name="Kyrpides N.C."/>
            <person name="Woyke T."/>
        </authorList>
    </citation>
    <scope>NUCLEOTIDE SEQUENCE</scope>
    <source>
        <strain evidence="1">GVMAG-M-3300001348-25</strain>
    </source>
</reference>
<organism evidence="1">
    <name type="scientific">viral metagenome</name>
    <dbReference type="NCBI Taxonomy" id="1070528"/>
    <lineage>
        <taxon>unclassified sequences</taxon>
        <taxon>metagenomes</taxon>
        <taxon>organismal metagenomes</taxon>
    </lineage>
</organism>
<sequence>MDNNQKRELERLIQENDTKDQTQSIKERNHSYKLREQVLSLYALKYKQQHKSMEAMQETIKKECGFLYTEYRELYEILTTKDMDLGMMLKMLELLGNIENSKMTQHESSFALGQMLKEMYIDPKINQRVEELDDNNEVINVEPMELSWKNYKIMNMK</sequence>
<protein>
    <submittedName>
        <fullName evidence="1">Uncharacterized protein</fullName>
    </submittedName>
</protein>
<name>A0A6C0EH78_9ZZZZ</name>
<dbReference type="AlphaFoldDB" id="A0A6C0EH78"/>
<dbReference type="EMBL" id="MN738861">
    <property type="protein sequence ID" value="QHT28514.1"/>
    <property type="molecule type" value="Genomic_DNA"/>
</dbReference>
<evidence type="ECO:0000313" key="1">
    <source>
        <dbReference type="EMBL" id="QHT28514.1"/>
    </source>
</evidence>
<proteinExistence type="predicted"/>
<accession>A0A6C0EH78</accession>